<dbReference type="Proteomes" id="UP001596378">
    <property type="component" value="Unassembled WGS sequence"/>
</dbReference>
<evidence type="ECO:0000256" key="1">
    <source>
        <dbReference type="SAM" id="Phobius"/>
    </source>
</evidence>
<evidence type="ECO:0000259" key="2">
    <source>
        <dbReference type="Pfam" id="PF14501"/>
    </source>
</evidence>
<evidence type="ECO:0000313" key="3">
    <source>
        <dbReference type="EMBL" id="MFC7148285.1"/>
    </source>
</evidence>
<dbReference type="InterPro" id="IPR036890">
    <property type="entry name" value="HATPase_C_sf"/>
</dbReference>
<feature type="transmembrane region" description="Helical" evidence="1">
    <location>
        <begin position="33"/>
        <end position="51"/>
    </location>
</feature>
<keyword evidence="1" id="KW-1133">Transmembrane helix</keyword>
<feature type="transmembrane region" description="Helical" evidence="1">
    <location>
        <begin position="156"/>
        <end position="176"/>
    </location>
</feature>
<feature type="domain" description="Sensor histidine kinase NatK-like C-terminal" evidence="2">
    <location>
        <begin position="326"/>
        <end position="429"/>
    </location>
</feature>
<feature type="transmembrane region" description="Helical" evidence="1">
    <location>
        <begin position="6"/>
        <end position="26"/>
    </location>
</feature>
<dbReference type="PANTHER" id="PTHR40448:SF1">
    <property type="entry name" value="TWO-COMPONENT SENSOR HISTIDINE KINASE"/>
    <property type="match status" value="1"/>
</dbReference>
<dbReference type="InterPro" id="IPR032834">
    <property type="entry name" value="NatK-like_C"/>
</dbReference>
<dbReference type="CDD" id="cd16935">
    <property type="entry name" value="HATPase_AgrC-ComD-like"/>
    <property type="match status" value="1"/>
</dbReference>
<feature type="transmembrane region" description="Helical" evidence="1">
    <location>
        <begin position="83"/>
        <end position="105"/>
    </location>
</feature>
<keyword evidence="4" id="KW-1185">Reference proteome</keyword>
<organism evidence="3 4">
    <name type="scientific">Cohnella cellulosilytica</name>
    <dbReference type="NCBI Taxonomy" id="986710"/>
    <lineage>
        <taxon>Bacteria</taxon>
        <taxon>Bacillati</taxon>
        <taxon>Bacillota</taxon>
        <taxon>Bacilli</taxon>
        <taxon>Bacillales</taxon>
        <taxon>Paenibacillaceae</taxon>
        <taxon>Cohnella</taxon>
    </lineage>
</organism>
<proteinExistence type="predicted"/>
<dbReference type="Pfam" id="PF14501">
    <property type="entry name" value="HATPase_c_5"/>
    <property type="match status" value="1"/>
</dbReference>
<dbReference type="SUPFAM" id="SSF55874">
    <property type="entry name" value="ATPase domain of HSP90 chaperone/DNA topoisomerase II/histidine kinase"/>
    <property type="match status" value="1"/>
</dbReference>
<dbReference type="PANTHER" id="PTHR40448">
    <property type="entry name" value="TWO-COMPONENT SENSOR HISTIDINE KINASE"/>
    <property type="match status" value="1"/>
</dbReference>
<evidence type="ECO:0000313" key="4">
    <source>
        <dbReference type="Proteomes" id="UP001596378"/>
    </source>
</evidence>
<accession>A0ABW2FBW9</accession>
<keyword evidence="1" id="KW-0472">Membrane</keyword>
<feature type="transmembrane region" description="Helical" evidence="1">
    <location>
        <begin position="182"/>
        <end position="202"/>
    </location>
</feature>
<dbReference type="Gene3D" id="3.30.565.10">
    <property type="entry name" value="Histidine kinase-like ATPase, C-terminal domain"/>
    <property type="match status" value="1"/>
</dbReference>
<dbReference type="EMBL" id="JBHTAI010000004">
    <property type="protein sequence ID" value="MFC7148285.1"/>
    <property type="molecule type" value="Genomic_DNA"/>
</dbReference>
<feature type="transmembrane region" description="Helical" evidence="1">
    <location>
        <begin position="125"/>
        <end position="144"/>
    </location>
</feature>
<protein>
    <submittedName>
        <fullName evidence="3">GHKL domain-containing protein</fullName>
    </submittedName>
</protein>
<keyword evidence="1" id="KW-0812">Transmembrane</keyword>
<sequence length="435" mass="48012">MALLIVLDLILLTLQGTIVAWAFASIHRPDTRPGLIAVLAAGWIGLYASHLDWGPEPWVRATAAVLFALLIVWLLGGAALLRSLFSVCTVSAAVVLCEFVVTFSIHSVQPGNALGDPLAMLFKLLTALLMAAVLPLIVVLWHVYVDKLPPKSLHMFVLVPVSQLFAITIIIVNISINRSNLTSAILGILSILFFLAVDIGLFRSVRQTRRNEELLHMNRHMKDQLQLQFAHYKQLAAATDKLQKLRHDMINHLETIRLLLADHPDATAGSMLTHFSSDLANARMFHYCRNPIVDAVLSNKTEDAQTKNVALELNVEWPASASYDDLDLCSLFANLLDNAIEAASHSGLLAAERKVRLDCYTQSGFLIIRCRNGKAHGIRRNEKGRLLTTKRDPASNHGIGLTILSDIAAKYGGELKTEDGERHFLTTVYLLEESA</sequence>
<feature type="transmembrane region" description="Helical" evidence="1">
    <location>
        <begin position="57"/>
        <end position="76"/>
    </location>
</feature>
<dbReference type="RefSeq" id="WP_378045467.1">
    <property type="nucleotide sequence ID" value="NZ_JBHMDN010000007.1"/>
</dbReference>
<gene>
    <name evidence="3" type="ORF">ACFQMJ_07040</name>
</gene>
<comment type="caution">
    <text evidence="3">The sequence shown here is derived from an EMBL/GenBank/DDBJ whole genome shotgun (WGS) entry which is preliminary data.</text>
</comment>
<reference evidence="4" key="1">
    <citation type="journal article" date="2019" name="Int. J. Syst. Evol. Microbiol.">
        <title>The Global Catalogue of Microorganisms (GCM) 10K type strain sequencing project: providing services to taxonomists for standard genome sequencing and annotation.</title>
        <authorList>
            <consortium name="The Broad Institute Genomics Platform"/>
            <consortium name="The Broad Institute Genome Sequencing Center for Infectious Disease"/>
            <person name="Wu L."/>
            <person name="Ma J."/>
        </authorList>
    </citation>
    <scope>NUCLEOTIDE SEQUENCE [LARGE SCALE GENOMIC DNA]</scope>
    <source>
        <strain evidence="4">KCTC 12907</strain>
    </source>
</reference>
<name>A0ABW2FBW9_9BACL</name>